<dbReference type="InterPro" id="IPR006311">
    <property type="entry name" value="TAT_signal"/>
</dbReference>
<organism evidence="2">
    <name type="scientific">hydrothermal vent metagenome</name>
    <dbReference type="NCBI Taxonomy" id="652676"/>
    <lineage>
        <taxon>unclassified sequences</taxon>
        <taxon>metagenomes</taxon>
        <taxon>ecological metagenomes</taxon>
    </lineage>
</organism>
<name>A0A3B1ACH4_9ZZZZ</name>
<reference evidence="2" key="1">
    <citation type="submission" date="2018-06" db="EMBL/GenBank/DDBJ databases">
        <authorList>
            <person name="Zhirakovskaya E."/>
        </authorList>
    </citation>
    <scope>NUCLEOTIDE SEQUENCE</scope>
</reference>
<dbReference type="Gene3D" id="2.60.40.2470">
    <property type="entry name" value="SoxY domain"/>
    <property type="match status" value="1"/>
</dbReference>
<dbReference type="InterPro" id="IPR038162">
    <property type="entry name" value="SoxY_sf"/>
</dbReference>
<evidence type="ECO:0000313" key="2">
    <source>
        <dbReference type="EMBL" id="VAW97592.1"/>
    </source>
</evidence>
<evidence type="ECO:0000259" key="1">
    <source>
        <dbReference type="Pfam" id="PF13501"/>
    </source>
</evidence>
<dbReference type="EMBL" id="UOFT01000060">
    <property type="protein sequence ID" value="VAW97592.1"/>
    <property type="molecule type" value="Genomic_DNA"/>
</dbReference>
<proteinExistence type="predicted"/>
<feature type="domain" description="Ig-like SoxY" evidence="1">
    <location>
        <begin position="51"/>
        <end position="154"/>
    </location>
</feature>
<dbReference type="PROSITE" id="PS51318">
    <property type="entry name" value="TAT"/>
    <property type="match status" value="1"/>
</dbReference>
<dbReference type="PIRSF" id="PIRSF010312">
    <property type="entry name" value="Sulphur_oxidation_SoxY"/>
    <property type="match status" value="1"/>
</dbReference>
<gene>
    <name evidence="2" type="ORF">MNBD_GAMMA23-768</name>
</gene>
<dbReference type="Pfam" id="PF13501">
    <property type="entry name" value="SoxY"/>
    <property type="match status" value="1"/>
</dbReference>
<dbReference type="InterPro" id="IPR016568">
    <property type="entry name" value="Sulphur_oxidation_SoxY"/>
</dbReference>
<dbReference type="AlphaFoldDB" id="A0A3B1ACH4"/>
<sequence length="156" mass="16030">MNTQRRTFLTASMAAGTVAVAASAGLLTPATVLAAWPAKAFEAKKIDVAMNAIIGTTKAADSKDIIVEAPDIAENGAVVSVTVKSKIPNTESITLFVPVNSFPLSASYNIAANTDGFVTTRIKMAKTSDVFAYVKAGGKTYKAKKAVKVTLGGCGG</sequence>
<accession>A0A3B1ACH4</accession>
<protein>
    <submittedName>
        <fullName evidence="2">Sulfur oxidation protein SoxY</fullName>
    </submittedName>
</protein>
<dbReference type="NCBIfam" id="TIGR04488">
    <property type="entry name" value="SoxY_true_GGCGG"/>
    <property type="match status" value="1"/>
</dbReference>
<dbReference type="InterPro" id="IPR032711">
    <property type="entry name" value="SoxY"/>
</dbReference>